<dbReference type="SMART" id="SM00862">
    <property type="entry name" value="Trans_reg_C"/>
    <property type="match status" value="1"/>
</dbReference>
<dbReference type="CDD" id="cd00383">
    <property type="entry name" value="trans_reg_C"/>
    <property type="match status" value="1"/>
</dbReference>
<feature type="compositionally biased region" description="Low complexity" evidence="6">
    <location>
        <begin position="250"/>
        <end position="274"/>
    </location>
</feature>
<evidence type="ECO:0000256" key="6">
    <source>
        <dbReference type="SAM" id="MobiDB-lite"/>
    </source>
</evidence>
<evidence type="ECO:0000256" key="2">
    <source>
        <dbReference type="ARBA" id="ARBA00023015"/>
    </source>
</evidence>
<dbReference type="InterPro" id="IPR005158">
    <property type="entry name" value="BTAD"/>
</dbReference>
<dbReference type="Pfam" id="PF00486">
    <property type="entry name" value="Trans_reg_C"/>
    <property type="match status" value="1"/>
</dbReference>
<keyword evidence="7" id="KW-1133">Transmembrane helix</keyword>
<keyword evidence="7" id="KW-0472">Membrane</keyword>
<dbReference type="PROSITE" id="PS51755">
    <property type="entry name" value="OMPR_PHOB"/>
    <property type="match status" value="1"/>
</dbReference>
<keyword evidence="2" id="KW-0805">Transcription regulation</keyword>
<feature type="transmembrane region" description="Helical" evidence="7">
    <location>
        <begin position="381"/>
        <end position="401"/>
    </location>
</feature>
<comment type="caution">
    <text evidence="9">The sequence shown here is derived from an EMBL/GenBank/DDBJ whole genome shotgun (WGS) entry which is preliminary data.</text>
</comment>
<dbReference type="SUPFAM" id="SSF46894">
    <property type="entry name" value="C-terminal effector domain of the bipartite response regulators"/>
    <property type="match status" value="1"/>
</dbReference>
<comment type="similarity">
    <text evidence="1">Belongs to the AfsR/DnrI/RedD regulatory family.</text>
</comment>
<evidence type="ECO:0000313" key="9">
    <source>
        <dbReference type="EMBL" id="NJP90103.1"/>
    </source>
</evidence>
<feature type="region of interest" description="Disordered" evidence="6">
    <location>
        <begin position="243"/>
        <end position="274"/>
    </location>
</feature>
<evidence type="ECO:0000256" key="1">
    <source>
        <dbReference type="ARBA" id="ARBA00005820"/>
    </source>
</evidence>
<protein>
    <recommendedName>
        <fullName evidence="8">OmpR/PhoB-type domain-containing protein</fullName>
    </recommendedName>
</protein>
<feature type="transmembrane region" description="Helical" evidence="7">
    <location>
        <begin position="282"/>
        <end position="305"/>
    </location>
</feature>
<dbReference type="SMART" id="SM01043">
    <property type="entry name" value="BTAD"/>
    <property type="match status" value="1"/>
</dbReference>
<evidence type="ECO:0000259" key="8">
    <source>
        <dbReference type="PROSITE" id="PS51755"/>
    </source>
</evidence>
<dbReference type="CDD" id="cd15831">
    <property type="entry name" value="BTAD"/>
    <property type="match status" value="1"/>
</dbReference>
<dbReference type="EMBL" id="JAATEP010000006">
    <property type="protein sequence ID" value="NJP90103.1"/>
    <property type="molecule type" value="Genomic_DNA"/>
</dbReference>
<dbReference type="Gene3D" id="1.10.10.10">
    <property type="entry name" value="Winged helix-like DNA-binding domain superfamily/Winged helix DNA-binding domain"/>
    <property type="match status" value="1"/>
</dbReference>
<dbReference type="RefSeq" id="WP_168009561.1">
    <property type="nucleotide sequence ID" value="NZ_JAATEP010000006.1"/>
</dbReference>
<dbReference type="SUPFAM" id="SSF48452">
    <property type="entry name" value="TPR-like"/>
    <property type="match status" value="1"/>
</dbReference>
<keyword evidence="10" id="KW-1185">Reference proteome</keyword>
<dbReference type="InterPro" id="IPR051677">
    <property type="entry name" value="AfsR-DnrI-RedD_regulator"/>
</dbReference>
<dbReference type="Pfam" id="PF03704">
    <property type="entry name" value="BTAD"/>
    <property type="match status" value="1"/>
</dbReference>
<feature type="transmembrane region" description="Helical" evidence="7">
    <location>
        <begin position="312"/>
        <end position="330"/>
    </location>
</feature>
<sequence>MEFRIFGSLGVVRDGSETRVPTGKTRLLLAVLLCHPNEPVSRERLIDVLWGDDPPKSAVDNLRVYVSQLRKLLGDGTRVVREPRGYALTVKPGELDADRFEDLVTAGRACDDPARAGTLLREALALAQEPPFADVDHLGPIAMTARRLEEQRAAAAEAAVEADLALGRNAQAIAELYSLIDTYPLREGLRRSLMLALYRSGRQAEALAAYREAREVLVEELGIEPGPALRDLETRILTADPTLNPPPPLSLTAPAPAPTALGTPPTAAGTPPTSSGTTWGSWLWAAIPLLSCGYGTPWAFVYAAVRRRSLTLALSALVYVALCGIFLVVPLSDEDGLNKLDIIPILALITLWLGGTCHAVLVREHVFTPTRSADLPRWKKALHATGLTLFALVAVAGYIWLEPPT</sequence>
<dbReference type="InterPro" id="IPR016032">
    <property type="entry name" value="Sig_transdc_resp-reg_C-effctor"/>
</dbReference>
<feature type="transmembrane region" description="Helical" evidence="7">
    <location>
        <begin position="342"/>
        <end position="361"/>
    </location>
</feature>
<reference evidence="9 10" key="1">
    <citation type="submission" date="2020-03" db="EMBL/GenBank/DDBJ databases">
        <title>WGS of actinomycetes isolated from Thailand.</title>
        <authorList>
            <person name="Thawai C."/>
        </authorList>
    </citation>
    <scope>NUCLEOTIDE SEQUENCE [LARGE SCALE GENOMIC DNA]</scope>
    <source>
        <strain evidence="9 10">FMUSA5-5</strain>
    </source>
</reference>
<feature type="DNA-binding region" description="OmpR/PhoB-type" evidence="5">
    <location>
        <begin position="1"/>
        <end position="90"/>
    </location>
</feature>
<gene>
    <name evidence="9" type="ORF">HCN51_11690</name>
</gene>
<evidence type="ECO:0000256" key="4">
    <source>
        <dbReference type="ARBA" id="ARBA00023163"/>
    </source>
</evidence>
<evidence type="ECO:0000256" key="7">
    <source>
        <dbReference type="SAM" id="Phobius"/>
    </source>
</evidence>
<keyword evidence="4" id="KW-0804">Transcription</keyword>
<proteinExistence type="inferred from homology"/>
<dbReference type="InterPro" id="IPR011990">
    <property type="entry name" value="TPR-like_helical_dom_sf"/>
</dbReference>
<dbReference type="PANTHER" id="PTHR35807">
    <property type="entry name" value="TRANSCRIPTIONAL REGULATOR REDD-RELATED"/>
    <property type="match status" value="1"/>
</dbReference>
<organism evidence="9 10">
    <name type="scientific">Nonomuraea composti</name>
    <dbReference type="NCBI Taxonomy" id="2720023"/>
    <lineage>
        <taxon>Bacteria</taxon>
        <taxon>Bacillati</taxon>
        <taxon>Actinomycetota</taxon>
        <taxon>Actinomycetes</taxon>
        <taxon>Streptosporangiales</taxon>
        <taxon>Streptosporangiaceae</taxon>
        <taxon>Nonomuraea</taxon>
    </lineage>
</organism>
<accession>A0ABX1B562</accession>
<dbReference type="InterPro" id="IPR001867">
    <property type="entry name" value="OmpR/PhoB-type_DNA-bd"/>
</dbReference>
<evidence type="ECO:0000256" key="3">
    <source>
        <dbReference type="ARBA" id="ARBA00023125"/>
    </source>
</evidence>
<evidence type="ECO:0000313" key="10">
    <source>
        <dbReference type="Proteomes" id="UP000696294"/>
    </source>
</evidence>
<dbReference type="Gene3D" id="1.25.40.10">
    <property type="entry name" value="Tetratricopeptide repeat domain"/>
    <property type="match status" value="1"/>
</dbReference>
<dbReference type="Proteomes" id="UP000696294">
    <property type="component" value="Unassembled WGS sequence"/>
</dbReference>
<dbReference type="InterPro" id="IPR036388">
    <property type="entry name" value="WH-like_DNA-bd_sf"/>
</dbReference>
<keyword evidence="3 5" id="KW-0238">DNA-binding</keyword>
<name>A0ABX1B562_9ACTN</name>
<feature type="domain" description="OmpR/PhoB-type" evidence="8">
    <location>
        <begin position="1"/>
        <end position="90"/>
    </location>
</feature>
<keyword evidence="7" id="KW-0812">Transmembrane</keyword>
<dbReference type="PANTHER" id="PTHR35807:SF1">
    <property type="entry name" value="TRANSCRIPTIONAL REGULATOR REDD"/>
    <property type="match status" value="1"/>
</dbReference>
<evidence type="ECO:0000256" key="5">
    <source>
        <dbReference type="PROSITE-ProRule" id="PRU01091"/>
    </source>
</evidence>